<evidence type="ECO:0000313" key="2">
    <source>
        <dbReference type="Proteomes" id="UP000022835"/>
    </source>
</evidence>
<name>A0A064CDT7_9MYCO</name>
<reference evidence="1" key="1">
    <citation type="submission" date="2014-05" db="EMBL/GenBank/DDBJ databases">
        <title>Genome sequence of Mycobacterium aromaticivorans strain JS19b1T (= DSM 45407T).</title>
        <authorList>
            <person name="Kwak Y."/>
            <person name="Park G.-S."/>
            <person name="Li Q.X."/>
            <person name="Lee S.-E."/>
            <person name="Shin J.-H."/>
        </authorList>
    </citation>
    <scope>NUCLEOTIDE SEQUENCE [LARGE SCALE GENOMIC DNA]</scope>
    <source>
        <strain evidence="1">JS19b1</strain>
    </source>
</reference>
<proteinExistence type="predicted"/>
<dbReference type="AlphaFoldDB" id="A0A064CDT7"/>
<dbReference type="EMBL" id="JALN02000003">
    <property type="protein sequence ID" value="KDE96883.1"/>
    <property type="molecule type" value="Genomic_DNA"/>
</dbReference>
<accession>A0A064CDT7</accession>
<organism evidence="1 2">
    <name type="scientific">Mycolicibacterium aromaticivorans JS19b1 = JCM 16368</name>
    <dbReference type="NCBI Taxonomy" id="1440774"/>
    <lineage>
        <taxon>Bacteria</taxon>
        <taxon>Bacillati</taxon>
        <taxon>Actinomycetota</taxon>
        <taxon>Actinomycetes</taxon>
        <taxon>Mycobacteriales</taxon>
        <taxon>Mycobacteriaceae</taxon>
        <taxon>Mycolicibacterium</taxon>
    </lineage>
</organism>
<dbReference type="InterPro" id="IPR009553">
    <property type="entry name" value="DUF1173"/>
</dbReference>
<gene>
    <name evidence="1" type="ORF">Y900_030075</name>
</gene>
<dbReference type="eggNOG" id="ENOG502ZA7W">
    <property type="taxonomic scope" value="Bacteria"/>
</dbReference>
<dbReference type="Proteomes" id="UP000022835">
    <property type="component" value="Unassembled WGS sequence"/>
</dbReference>
<comment type="caution">
    <text evidence="1">The sequence shown here is derived from an EMBL/GenBank/DDBJ whole genome shotgun (WGS) entry which is preliminary data.</text>
</comment>
<evidence type="ECO:0000313" key="1">
    <source>
        <dbReference type="EMBL" id="KDE96883.1"/>
    </source>
</evidence>
<dbReference type="STRING" id="1440774.Y900_030075"/>
<evidence type="ECO:0008006" key="3">
    <source>
        <dbReference type="Google" id="ProtNLM"/>
    </source>
</evidence>
<dbReference type="RefSeq" id="WP_036349318.1">
    <property type="nucleotide sequence ID" value="NZ_JALN02000003.1"/>
</dbReference>
<dbReference type="Pfam" id="PF06666">
    <property type="entry name" value="DUF1173"/>
    <property type="match status" value="1"/>
</dbReference>
<sequence>MIRSTTFDVDGSIVEDVHAPAAQEALWRAKAARVRPLCLCQSAGVEMYIAAAGEDLVVKRMPGSAAAHDHQCRSWLPPHELSGYGAVAEHSIVDNPVDGTTALRLGFSLSKLANRAAPEPSGSAADTVQSEGNKLSLRAVLHYLWDEAELTSWHPGFAGHRSWAVVHRRLRDAVDGKLVRKNPLAPFLYVPEPFSADRKTEIEQRRIKAWAPARREPGKPTKLMIGVGEVKAIEPANHGVKMQVRHQPGHPWFLDDDLYRKLAKRFAIELELWQMAEHGEVRLMAISTFSVSRAGYAHVEQLSLMTTDRNWLPFTGDTDRTLLRTVVDQERVFRKVLSYNGGSAALASLVFTDTAPAIAAFIDRPAGELDGQPSSIAGLPVWTWRTDEDMPDLPSPAS</sequence>
<keyword evidence="2" id="KW-1185">Reference proteome</keyword>
<dbReference type="OrthoDB" id="5572968at2"/>
<protein>
    <recommendedName>
        <fullName evidence="3">DUF1173 domain-containing protein</fullName>
    </recommendedName>
</protein>